<evidence type="ECO:0000259" key="3">
    <source>
        <dbReference type="PROSITE" id="PS50106"/>
    </source>
</evidence>
<dbReference type="PANTHER" id="PTHR16528">
    <property type="entry name" value="GOLGI-ASSOCIATED PDZ AND COILED-COIL MOTIF-CONTAINING"/>
    <property type="match status" value="1"/>
</dbReference>
<organism evidence="4">
    <name type="scientific">Clastoptera arizonana</name>
    <name type="common">Arizona spittle bug</name>
    <dbReference type="NCBI Taxonomy" id="38151"/>
    <lineage>
        <taxon>Eukaryota</taxon>
        <taxon>Metazoa</taxon>
        <taxon>Ecdysozoa</taxon>
        <taxon>Arthropoda</taxon>
        <taxon>Hexapoda</taxon>
        <taxon>Insecta</taxon>
        <taxon>Pterygota</taxon>
        <taxon>Neoptera</taxon>
        <taxon>Paraneoptera</taxon>
        <taxon>Hemiptera</taxon>
        <taxon>Auchenorrhyncha</taxon>
        <taxon>Cercopoidea</taxon>
        <taxon>Clastopteridae</taxon>
        <taxon>Clastoptera</taxon>
    </lineage>
</organism>
<dbReference type="GO" id="GO:0030140">
    <property type="term" value="C:trans-Golgi network transport vesicle"/>
    <property type="evidence" value="ECO:0007669"/>
    <property type="project" value="TreeGrafter"/>
</dbReference>
<evidence type="ECO:0000313" key="4">
    <source>
        <dbReference type="EMBL" id="JAS28212.1"/>
    </source>
</evidence>
<feature type="compositionally biased region" description="Basic and acidic residues" evidence="2">
    <location>
        <begin position="422"/>
        <end position="431"/>
    </location>
</feature>
<sequence>MVFNARKKMSTLSSCFAQLTHKAQTIFQKSAKLEAELINMRAEIVETKTRNQSLEEELHAILVQLHTTKLQNMSGEDGVAITNKLHKGLMERSPTHKAVVNGLDVDTMLMSLENWKCRLEVENESLRNSLVNLQAEVCGARLAARYLDKELAGRIQQLQLLGRSDMTGEARDKLWSQLEAEILVQRHKTVMRAVRQKDHRAPPSSSTGTVRTVELHRHPNQGLGISITGGREHGVPILISELEPGGDTSKLYVGDSVLSVNGIDLSQASHQEAVKLLSSQMGNVTLKVQYLSNGGDESEEDADLTNLRYGFFHEPNESSYYRINGFGRNIKNITTPTAPRTPDPDSFTRAGSEYSYSCSPSNLMLTEDLPINLPSSDLIDPPSSQTNSPLNIGVTTLQKIFKSLTPSAVRDSSTDKQGWTESDVKSKDSKTVTETTTFQVLDSSPKITLETKTAGKDTSQLFHPETEAMTLVNGLGDASFGTPV</sequence>
<dbReference type="SUPFAM" id="SSF50156">
    <property type="entry name" value="PDZ domain-like"/>
    <property type="match status" value="1"/>
</dbReference>
<feature type="region of interest" description="Disordered" evidence="2">
    <location>
        <begin position="333"/>
        <end position="353"/>
    </location>
</feature>
<accession>A0A1B6DRB8</accession>
<dbReference type="EMBL" id="GEDC01009086">
    <property type="protein sequence ID" value="JAS28212.1"/>
    <property type="molecule type" value="Transcribed_RNA"/>
</dbReference>
<protein>
    <recommendedName>
        <fullName evidence="3">PDZ domain-containing protein</fullName>
    </recommendedName>
</protein>
<feature type="coiled-coil region" evidence="1">
    <location>
        <begin position="30"/>
        <end position="57"/>
    </location>
</feature>
<dbReference type="GO" id="GO:0044325">
    <property type="term" value="F:transmembrane transporter binding"/>
    <property type="evidence" value="ECO:0007669"/>
    <property type="project" value="TreeGrafter"/>
</dbReference>
<dbReference type="InterPro" id="IPR036034">
    <property type="entry name" value="PDZ_sf"/>
</dbReference>
<reference evidence="4" key="1">
    <citation type="submission" date="2015-12" db="EMBL/GenBank/DDBJ databases">
        <title>De novo transcriptome assembly of four potential Pierce s Disease insect vectors from Arizona vineyards.</title>
        <authorList>
            <person name="Tassone E.E."/>
        </authorList>
    </citation>
    <scope>NUCLEOTIDE SEQUENCE</scope>
</reference>
<dbReference type="GO" id="GO:0016020">
    <property type="term" value="C:membrane"/>
    <property type="evidence" value="ECO:0007669"/>
    <property type="project" value="TreeGrafter"/>
</dbReference>
<evidence type="ECO:0000256" key="1">
    <source>
        <dbReference type="SAM" id="Coils"/>
    </source>
</evidence>
<evidence type="ECO:0000256" key="2">
    <source>
        <dbReference type="SAM" id="MobiDB-lite"/>
    </source>
</evidence>
<dbReference type="PANTHER" id="PTHR16528:SF2">
    <property type="entry name" value="GOLGI-ASSOCIATED PDZ AND COILED-COIL MOTIF-CONTAINING PROTEIN"/>
    <property type="match status" value="1"/>
</dbReference>
<keyword evidence="1" id="KW-0175">Coiled coil</keyword>
<gene>
    <name evidence="4" type="ORF">g.36126</name>
</gene>
<feature type="region of interest" description="Disordered" evidence="2">
    <location>
        <begin position="406"/>
        <end position="432"/>
    </location>
</feature>
<dbReference type="GO" id="GO:0005794">
    <property type="term" value="C:Golgi apparatus"/>
    <property type="evidence" value="ECO:0007669"/>
    <property type="project" value="InterPro"/>
</dbReference>
<feature type="domain" description="PDZ" evidence="3">
    <location>
        <begin position="212"/>
        <end position="292"/>
    </location>
</feature>
<dbReference type="SMART" id="SM00228">
    <property type="entry name" value="PDZ"/>
    <property type="match status" value="1"/>
</dbReference>
<dbReference type="PROSITE" id="PS50106">
    <property type="entry name" value="PDZ"/>
    <property type="match status" value="1"/>
</dbReference>
<proteinExistence type="predicted"/>
<dbReference type="AlphaFoldDB" id="A0A1B6DRB8"/>
<dbReference type="InterPro" id="IPR001478">
    <property type="entry name" value="PDZ"/>
</dbReference>
<dbReference type="Gene3D" id="2.30.42.10">
    <property type="match status" value="1"/>
</dbReference>
<dbReference type="InterPro" id="IPR038879">
    <property type="entry name" value="GOPC"/>
</dbReference>
<dbReference type="GO" id="GO:2000009">
    <property type="term" value="P:negative regulation of protein localization to cell surface"/>
    <property type="evidence" value="ECO:0007669"/>
    <property type="project" value="TreeGrafter"/>
</dbReference>
<dbReference type="Pfam" id="PF00595">
    <property type="entry name" value="PDZ"/>
    <property type="match status" value="1"/>
</dbReference>
<name>A0A1B6DRB8_9HEMI</name>